<accession>A0A1G2P3G2</accession>
<dbReference type="Gene3D" id="3.40.50.300">
    <property type="entry name" value="P-loop containing nucleotide triphosphate hydrolases"/>
    <property type="match status" value="1"/>
</dbReference>
<reference evidence="1 2" key="1">
    <citation type="journal article" date="2016" name="Nat. Commun.">
        <title>Thousands of microbial genomes shed light on interconnected biogeochemical processes in an aquifer system.</title>
        <authorList>
            <person name="Anantharaman K."/>
            <person name="Brown C.T."/>
            <person name="Hug L.A."/>
            <person name="Sharon I."/>
            <person name="Castelle C.J."/>
            <person name="Probst A.J."/>
            <person name="Thomas B.C."/>
            <person name="Singh A."/>
            <person name="Wilkins M.J."/>
            <person name="Karaoz U."/>
            <person name="Brodie E.L."/>
            <person name="Williams K.H."/>
            <person name="Hubbard S.S."/>
            <person name="Banfield J.F."/>
        </authorList>
    </citation>
    <scope>NUCLEOTIDE SEQUENCE [LARGE SCALE GENOMIC DNA]</scope>
</reference>
<dbReference type="Pfam" id="PF13207">
    <property type="entry name" value="AAA_17"/>
    <property type="match status" value="1"/>
</dbReference>
<dbReference type="PANTHER" id="PTHR41930:SF1">
    <property type="entry name" value="DEPHOSPHO-COA KINASE"/>
    <property type="match status" value="1"/>
</dbReference>
<proteinExistence type="predicted"/>
<organism evidence="1 2">
    <name type="scientific">Candidatus Taylorbacteria bacterium RIFCSPLOWO2_12_FULL_43_20</name>
    <dbReference type="NCBI Taxonomy" id="1802332"/>
    <lineage>
        <taxon>Bacteria</taxon>
        <taxon>Candidatus Tayloriibacteriota</taxon>
    </lineage>
</organism>
<evidence type="ECO:0000313" key="1">
    <source>
        <dbReference type="EMBL" id="OHA42876.1"/>
    </source>
</evidence>
<dbReference type="SUPFAM" id="SSF52540">
    <property type="entry name" value="P-loop containing nucleoside triphosphate hydrolases"/>
    <property type="match status" value="1"/>
</dbReference>
<evidence type="ECO:0008006" key="3">
    <source>
        <dbReference type="Google" id="ProtNLM"/>
    </source>
</evidence>
<dbReference type="Proteomes" id="UP000177269">
    <property type="component" value="Unassembled WGS sequence"/>
</dbReference>
<evidence type="ECO:0000313" key="2">
    <source>
        <dbReference type="Proteomes" id="UP000177269"/>
    </source>
</evidence>
<comment type="caution">
    <text evidence="1">The sequence shown here is derived from an EMBL/GenBank/DDBJ whole genome shotgun (WGS) entry which is preliminary data.</text>
</comment>
<gene>
    <name evidence="1" type="ORF">A3G52_01320</name>
</gene>
<protein>
    <recommendedName>
        <fullName evidence="3">Dephospho-CoA kinase</fullName>
    </recommendedName>
</protein>
<sequence>MDNKVIIGLVGHPSSGKDTVAGYLENKYGFSHVSAGDLIRDYMKKNNMGEPERARMREVGNELRRKYGADYLVELAVKKDADRLLVSGVRTIAEANKIKEKGGVIVGLRSPIEFRYRLARFRGRAGDGSFKEFKKLEEKEARSKDTNEQDVEGVMKIADFTIDNDSTLEKLLEKIDGLATKLISKYN</sequence>
<dbReference type="PANTHER" id="PTHR41930">
    <property type="entry name" value="UPF0200 PROTEIN MJ1399"/>
    <property type="match status" value="1"/>
</dbReference>
<dbReference type="AlphaFoldDB" id="A0A1G2P3G2"/>
<name>A0A1G2P3G2_9BACT</name>
<dbReference type="InterPro" id="IPR027417">
    <property type="entry name" value="P-loop_NTPase"/>
</dbReference>
<dbReference type="EMBL" id="MHSK01000004">
    <property type="protein sequence ID" value="OHA42876.1"/>
    <property type="molecule type" value="Genomic_DNA"/>
</dbReference>